<accession>A0ABP7XZR0</accession>
<protein>
    <recommendedName>
        <fullName evidence="7">RDD domain-containing protein</fullName>
    </recommendedName>
</protein>
<feature type="domain" description="RDD" evidence="7">
    <location>
        <begin position="1"/>
        <end position="184"/>
    </location>
</feature>
<evidence type="ECO:0000256" key="3">
    <source>
        <dbReference type="ARBA" id="ARBA00022989"/>
    </source>
</evidence>
<feature type="transmembrane region" description="Helical" evidence="6">
    <location>
        <begin position="69"/>
        <end position="88"/>
    </location>
</feature>
<evidence type="ECO:0000256" key="6">
    <source>
        <dbReference type="SAM" id="Phobius"/>
    </source>
</evidence>
<keyword evidence="9" id="KW-1185">Reference proteome</keyword>
<evidence type="ECO:0000259" key="7">
    <source>
        <dbReference type="Pfam" id="PF06271"/>
    </source>
</evidence>
<name>A0ABP7XZR0_9ACTN</name>
<evidence type="ECO:0000256" key="1">
    <source>
        <dbReference type="ARBA" id="ARBA00004141"/>
    </source>
</evidence>
<keyword evidence="3 6" id="KW-1133">Transmembrane helix</keyword>
<dbReference type="Proteomes" id="UP001500266">
    <property type="component" value="Unassembled WGS sequence"/>
</dbReference>
<evidence type="ECO:0000256" key="5">
    <source>
        <dbReference type="SAM" id="MobiDB-lite"/>
    </source>
</evidence>
<feature type="transmembrane region" description="Helical" evidence="6">
    <location>
        <begin position="125"/>
        <end position="143"/>
    </location>
</feature>
<sequence>MAWGIDTALLWVVAVLLGMMTWGRLQSYVAEDLPQKALAATGGLLFSGGDVEKAATDFGAGVWGTFTSAVYQALALLVLVELLYQFVAQTWAGRTLGKAVMDIRVRAAATGDARKPGKAGAFRRALVTTAGGTGLYCLAWVVLLEGMFFAAVLVWLFAVVVFVANSLPALFGGRRRTLADMLAGTAVVRAGVYQRAVAAAVQGAGRAWDGTQAAGRAVRDAARQNLGQSERAQQVQDMGKRLGGRIKGLRSGRAGEEAPPLHAANPAQALPPPQPSYDPVQGYAPPMPYVPPAPPAGQDGS</sequence>
<feature type="region of interest" description="Disordered" evidence="5">
    <location>
        <begin position="224"/>
        <end position="301"/>
    </location>
</feature>
<gene>
    <name evidence="8" type="ORF">GCM10022416_04410</name>
</gene>
<feature type="compositionally biased region" description="Low complexity" evidence="5">
    <location>
        <begin position="258"/>
        <end position="268"/>
    </location>
</feature>
<dbReference type="EMBL" id="BAABDO010000003">
    <property type="protein sequence ID" value="GAA4128584.1"/>
    <property type="molecule type" value="Genomic_DNA"/>
</dbReference>
<dbReference type="InterPro" id="IPR010432">
    <property type="entry name" value="RDD"/>
</dbReference>
<reference evidence="9" key="1">
    <citation type="journal article" date="2019" name="Int. J. Syst. Evol. Microbiol.">
        <title>The Global Catalogue of Microorganisms (GCM) 10K type strain sequencing project: providing services to taxonomists for standard genome sequencing and annotation.</title>
        <authorList>
            <consortium name="The Broad Institute Genomics Platform"/>
            <consortium name="The Broad Institute Genome Sequencing Center for Infectious Disease"/>
            <person name="Wu L."/>
            <person name="Ma J."/>
        </authorList>
    </citation>
    <scope>NUCLEOTIDE SEQUENCE [LARGE SCALE GENOMIC DNA]</scope>
    <source>
        <strain evidence="9">JCM 17316</strain>
    </source>
</reference>
<evidence type="ECO:0000256" key="2">
    <source>
        <dbReference type="ARBA" id="ARBA00022692"/>
    </source>
</evidence>
<comment type="caution">
    <text evidence="8">The sequence shown here is derived from an EMBL/GenBank/DDBJ whole genome shotgun (WGS) entry which is preliminary data.</text>
</comment>
<keyword evidence="4 6" id="KW-0472">Membrane</keyword>
<comment type="subcellular location">
    <subcellularLocation>
        <location evidence="1">Membrane</location>
        <topology evidence="1">Multi-pass membrane protein</topology>
    </subcellularLocation>
</comment>
<dbReference type="Pfam" id="PF06271">
    <property type="entry name" value="RDD"/>
    <property type="match status" value="1"/>
</dbReference>
<organism evidence="8 9">
    <name type="scientific">Actinomadura keratinilytica</name>
    <dbReference type="NCBI Taxonomy" id="547461"/>
    <lineage>
        <taxon>Bacteria</taxon>
        <taxon>Bacillati</taxon>
        <taxon>Actinomycetota</taxon>
        <taxon>Actinomycetes</taxon>
        <taxon>Streptosporangiales</taxon>
        <taxon>Thermomonosporaceae</taxon>
        <taxon>Actinomadura</taxon>
    </lineage>
</organism>
<evidence type="ECO:0000313" key="8">
    <source>
        <dbReference type="EMBL" id="GAA4128584.1"/>
    </source>
</evidence>
<evidence type="ECO:0000313" key="9">
    <source>
        <dbReference type="Proteomes" id="UP001500266"/>
    </source>
</evidence>
<feature type="transmembrane region" description="Helical" evidence="6">
    <location>
        <begin position="149"/>
        <end position="171"/>
    </location>
</feature>
<keyword evidence="2 6" id="KW-0812">Transmembrane</keyword>
<feature type="compositionally biased region" description="Pro residues" evidence="5">
    <location>
        <begin position="285"/>
        <end position="295"/>
    </location>
</feature>
<proteinExistence type="predicted"/>
<feature type="compositionally biased region" description="Polar residues" evidence="5">
    <location>
        <begin position="225"/>
        <end position="236"/>
    </location>
</feature>
<evidence type="ECO:0000256" key="4">
    <source>
        <dbReference type="ARBA" id="ARBA00023136"/>
    </source>
</evidence>